<name>A0A2C9K4V6_BIOGL</name>
<feature type="transmembrane region" description="Helical" evidence="5">
    <location>
        <begin position="158"/>
        <end position="178"/>
    </location>
</feature>
<dbReference type="Proteomes" id="UP000076420">
    <property type="component" value="Unassembled WGS sequence"/>
</dbReference>
<evidence type="ECO:0000256" key="5">
    <source>
        <dbReference type="SAM" id="Phobius"/>
    </source>
</evidence>
<dbReference type="GO" id="GO:0008610">
    <property type="term" value="P:lipid biosynthetic process"/>
    <property type="evidence" value="ECO:0007669"/>
    <property type="project" value="InterPro"/>
</dbReference>
<evidence type="ECO:0000256" key="1">
    <source>
        <dbReference type="ARBA" id="ARBA00004370"/>
    </source>
</evidence>
<dbReference type="EnsemblMetazoa" id="BGLB013211-RB">
    <property type="protein sequence ID" value="BGLB013211-PB"/>
    <property type="gene ID" value="BGLB013211"/>
</dbReference>
<dbReference type="GO" id="GO:0016491">
    <property type="term" value="F:oxidoreductase activity"/>
    <property type="evidence" value="ECO:0007669"/>
    <property type="project" value="InterPro"/>
</dbReference>
<keyword evidence="2 5" id="KW-0812">Transmembrane</keyword>
<evidence type="ECO:0000313" key="8">
    <source>
        <dbReference type="Proteomes" id="UP000076420"/>
    </source>
</evidence>
<evidence type="ECO:0000256" key="4">
    <source>
        <dbReference type="ARBA" id="ARBA00023136"/>
    </source>
</evidence>
<dbReference type="KEGG" id="bgt:106051349"/>
<dbReference type="VEuPathDB" id="VectorBase:BGLAX_045643"/>
<comment type="subcellular location">
    <subcellularLocation>
        <location evidence="1">Membrane</location>
    </subcellularLocation>
</comment>
<dbReference type="GO" id="GO:0016020">
    <property type="term" value="C:membrane"/>
    <property type="evidence" value="ECO:0007669"/>
    <property type="project" value="UniProtKB-SubCell"/>
</dbReference>
<evidence type="ECO:0000256" key="3">
    <source>
        <dbReference type="ARBA" id="ARBA00022989"/>
    </source>
</evidence>
<organism evidence="7 8">
    <name type="scientific">Biomphalaria glabrata</name>
    <name type="common">Bloodfluke planorb</name>
    <name type="synonym">Freshwater snail</name>
    <dbReference type="NCBI Taxonomy" id="6526"/>
    <lineage>
        <taxon>Eukaryota</taxon>
        <taxon>Metazoa</taxon>
        <taxon>Spiralia</taxon>
        <taxon>Lophotrochozoa</taxon>
        <taxon>Mollusca</taxon>
        <taxon>Gastropoda</taxon>
        <taxon>Heterobranchia</taxon>
        <taxon>Euthyneura</taxon>
        <taxon>Panpulmonata</taxon>
        <taxon>Hygrophila</taxon>
        <taxon>Lymnaeoidea</taxon>
        <taxon>Planorbidae</taxon>
        <taxon>Biomphalaria</taxon>
    </lineage>
</organism>
<dbReference type="EnsemblMetazoa" id="BGLB013211-RD">
    <property type="protein sequence ID" value="BGLB013211-PD"/>
    <property type="gene ID" value="BGLB013211"/>
</dbReference>
<gene>
    <name evidence="7" type="primary">106051349</name>
</gene>
<protein>
    <recommendedName>
        <fullName evidence="6">Fatty acid hydroxylase domain-containing protein</fullName>
    </recommendedName>
</protein>
<dbReference type="InterPro" id="IPR050307">
    <property type="entry name" value="Sterol_Desaturase_Related"/>
</dbReference>
<feature type="domain" description="Fatty acid hydroxylase" evidence="6">
    <location>
        <begin position="167"/>
        <end position="289"/>
    </location>
</feature>
<keyword evidence="3 5" id="KW-1133">Transmembrane helix</keyword>
<proteinExistence type="predicted"/>
<dbReference type="InterPro" id="IPR006694">
    <property type="entry name" value="Fatty_acid_hydroxylase"/>
</dbReference>
<dbReference type="EnsemblMetazoa" id="BGLB013211-RC">
    <property type="protein sequence ID" value="BGLB013211-PC"/>
    <property type="gene ID" value="BGLB013211"/>
</dbReference>
<dbReference type="STRING" id="6526.A0A2C9K4V6"/>
<reference evidence="7" key="1">
    <citation type="submission" date="2020-05" db="UniProtKB">
        <authorList>
            <consortium name="EnsemblMetazoa"/>
        </authorList>
    </citation>
    <scope>IDENTIFICATION</scope>
    <source>
        <strain evidence="7">BB02</strain>
    </source>
</reference>
<feature type="transmembrane region" description="Helical" evidence="5">
    <location>
        <begin position="238"/>
        <end position="257"/>
    </location>
</feature>
<dbReference type="GO" id="GO:0005506">
    <property type="term" value="F:iron ion binding"/>
    <property type="evidence" value="ECO:0007669"/>
    <property type="project" value="InterPro"/>
</dbReference>
<feature type="transmembrane region" description="Helical" evidence="5">
    <location>
        <begin position="81"/>
        <end position="102"/>
    </location>
</feature>
<dbReference type="AlphaFoldDB" id="A0A2C9K4V6"/>
<dbReference type="Pfam" id="PF04116">
    <property type="entry name" value="FA_hydroxylase"/>
    <property type="match status" value="1"/>
</dbReference>
<evidence type="ECO:0000256" key="2">
    <source>
        <dbReference type="ARBA" id="ARBA00022692"/>
    </source>
</evidence>
<dbReference type="PANTHER" id="PTHR11863">
    <property type="entry name" value="STEROL DESATURASE"/>
    <property type="match status" value="1"/>
</dbReference>
<feature type="transmembrane region" description="Helical" evidence="5">
    <location>
        <begin position="15"/>
        <end position="35"/>
    </location>
</feature>
<feature type="transmembrane region" description="Helical" evidence="5">
    <location>
        <begin position="123"/>
        <end position="143"/>
    </location>
</feature>
<evidence type="ECO:0000259" key="6">
    <source>
        <dbReference type="Pfam" id="PF04116"/>
    </source>
</evidence>
<dbReference type="VEuPathDB" id="VectorBase:BGLB013211"/>
<evidence type="ECO:0000313" key="7">
    <source>
        <dbReference type="EnsemblMetazoa" id="BGLB013211-PD"/>
    </source>
</evidence>
<dbReference type="OrthoDB" id="408954at2759"/>
<accession>A0A2C9K4V6</accession>
<sequence>MLVYRLTQLFDSVKHTLFIIGTSLIVFLALRNSIVWHMQQFWGASGDFWQRQWENLFNFFGQNEMLLSTVGSFIFTSSVFWLSNIFLMVLDVTGWPAALLKYKIQNSKNCPLRLSDMKRAIKVALFNQIVVGLPTSFLIYWVMKWRGCTCSPNDLPTFHWVVFELSVFSLAIEIGFYYSHRLLHHPKLYRHIHKQHHEWTAPISVVSIYAHPVEHVLSNMIPPALGPILMGSHLASSWLFWALVLMSTTVAHCGYHLPFLPSPEAHDYHHLKFNQNFGVLGVLDRFHGTDSQFRASLAYQRHFLLLSTVPVSQQVPEPSKKTSE</sequence>
<keyword evidence="4 5" id="KW-0472">Membrane</keyword>